<evidence type="ECO:0000256" key="8">
    <source>
        <dbReference type="ARBA" id="ARBA00048142"/>
    </source>
</evidence>
<proteinExistence type="inferred from homology"/>
<dbReference type="FunFam" id="3.40.605.10:FF:000006">
    <property type="entry name" value="1-pyrroline-5-carboxylate dehydrogenase"/>
    <property type="match status" value="1"/>
</dbReference>
<dbReference type="PROSITE" id="PS00070">
    <property type="entry name" value="ALDEHYDE_DEHYDR_CYS"/>
    <property type="match status" value="1"/>
</dbReference>
<dbReference type="InterPro" id="IPR050485">
    <property type="entry name" value="Proline_metab_enzyme"/>
</dbReference>
<evidence type="ECO:0000313" key="10">
    <source>
        <dbReference type="EMBL" id="QEI04751.1"/>
    </source>
</evidence>
<dbReference type="Pfam" id="PF00171">
    <property type="entry name" value="Aldedh"/>
    <property type="match status" value="1"/>
</dbReference>
<accession>A0A5C0AVQ8</accession>
<gene>
    <name evidence="10" type="primary">pruA</name>
    <name evidence="10" type="ORF">FXN63_02000</name>
</gene>
<dbReference type="SUPFAM" id="SSF53720">
    <property type="entry name" value="ALDH-like"/>
    <property type="match status" value="1"/>
</dbReference>
<evidence type="ECO:0000256" key="5">
    <source>
        <dbReference type="ARBA" id="ARBA00023027"/>
    </source>
</evidence>
<dbReference type="InterPro" id="IPR016163">
    <property type="entry name" value="Ald_DH_C"/>
</dbReference>
<dbReference type="UniPathway" id="UPA00261">
    <property type="reaction ID" value="UER00374"/>
</dbReference>
<keyword evidence="11" id="KW-1185">Reference proteome</keyword>
<evidence type="ECO:0000259" key="9">
    <source>
        <dbReference type="Pfam" id="PF00171"/>
    </source>
</evidence>
<dbReference type="OrthoDB" id="9762913at2"/>
<dbReference type="KEGG" id="pacr:FXN63_02000"/>
<dbReference type="InterPro" id="IPR016161">
    <property type="entry name" value="Ald_DH/histidinol_DH"/>
</dbReference>
<dbReference type="InterPro" id="IPR016160">
    <property type="entry name" value="Ald_DH_CS_CYS"/>
</dbReference>
<comment type="pathway">
    <text evidence="1">Amino-acid degradation; L-proline degradation into L-glutamate; L-glutamate from L-proline: step 2/2.</text>
</comment>
<dbReference type="EC" id="1.2.1.88" evidence="3"/>
<dbReference type="GO" id="GO:0009898">
    <property type="term" value="C:cytoplasmic side of plasma membrane"/>
    <property type="evidence" value="ECO:0007669"/>
    <property type="project" value="TreeGrafter"/>
</dbReference>
<dbReference type="NCBIfam" id="TIGR01236">
    <property type="entry name" value="D1pyr5carbox1"/>
    <property type="match status" value="1"/>
</dbReference>
<name>A0A5C0AVQ8_9BURK</name>
<dbReference type="PANTHER" id="PTHR42862:SF1">
    <property type="entry name" value="DELTA-1-PYRROLINE-5-CARBOXYLATE DEHYDROGENASE 2, ISOFORM A-RELATED"/>
    <property type="match status" value="1"/>
</dbReference>
<comment type="catalytic activity">
    <reaction evidence="8">
        <text>L-glutamate 5-semialdehyde + NAD(+) + H2O = L-glutamate + NADH + 2 H(+)</text>
        <dbReference type="Rhea" id="RHEA:30235"/>
        <dbReference type="ChEBI" id="CHEBI:15377"/>
        <dbReference type="ChEBI" id="CHEBI:15378"/>
        <dbReference type="ChEBI" id="CHEBI:29985"/>
        <dbReference type="ChEBI" id="CHEBI:57540"/>
        <dbReference type="ChEBI" id="CHEBI:57945"/>
        <dbReference type="ChEBI" id="CHEBI:58066"/>
        <dbReference type="EC" id="1.2.1.88"/>
    </reaction>
</comment>
<dbReference type="Proteomes" id="UP000325161">
    <property type="component" value="Chromosome"/>
</dbReference>
<comment type="similarity">
    <text evidence="2">Belongs to the aldehyde dehydrogenase family.</text>
</comment>
<evidence type="ECO:0000256" key="3">
    <source>
        <dbReference type="ARBA" id="ARBA00012884"/>
    </source>
</evidence>
<dbReference type="PANTHER" id="PTHR42862">
    <property type="entry name" value="DELTA-1-PYRROLINE-5-CARBOXYLATE DEHYDROGENASE 1, ISOFORM A-RELATED"/>
    <property type="match status" value="1"/>
</dbReference>
<dbReference type="InterPro" id="IPR016162">
    <property type="entry name" value="Ald_DH_N"/>
</dbReference>
<protein>
    <recommendedName>
        <fullName evidence="7">L-glutamate gamma-semialdehyde dehydrogenase</fullName>
        <ecNumber evidence="3">1.2.1.88</ecNumber>
    </recommendedName>
    <alternativeName>
        <fullName evidence="7">L-glutamate gamma-semialdehyde dehydrogenase</fullName>
    </alternativeName>
</protein>
<keyword evidence="5" id="KW-0520">NAD</keyword>
<evidence type="ECO:0000256" key="7">
    <source>
        <dbReference type="ARBA" id="ARBA00032259"/>
    </source>
</evidence>
<sequence>MNATPNFSRPDNEVELRYEAGSAEWAALQPFLKSTEVVEVPAFINGKKIFSNDTFEIRAPHDQSRLLARVHRPSVEQIKESIAGNLAAARDWAELPFADRAAIMHRAAAIIADRDRHRINAATMLGQSKTIEEAEPDSACELIDFLRFNTTNAQRIYNDQPPSTRHAQNRADWRPLEGFIYGVSPFNFTAIGTGISCTPAIMGNVVLWKPSDKSALSNWIFYEALLEAGLPPGVINFVPGEAVATTDAVFSSRDFAGLHFTGSSSVFRSMWARAAGGIENYRTFPRLVGETGGKDFVLAHPSANADEVAVALVRGAFGYGGQKCSAASRTYIPKSLWPAVRERMQSILGSLKVGDVAERDTYLGAVIDRASWTRLSARIDEAKNDSGVKIVAGGKYWDEPGFFIEPTVIEVSDPLHALMRDELFGPILAVYVYEDAKWSETLPLIDSTTAYALTGSIFSTDRAALLEAQRVLINAVGNLYINDKPTGAVVGQHPFGGGRASGTNDKAGSYMNLLRWTSARVVKETYAPARGF</sequence>
<evidence type="ECO:0000256" key="1">
    <source>
        <dbReference type="ARBA" id="ARBA00004786"/>
    </source>
</evidence>
<dbReference type="GO" id="GO:0004657">
    <property type="term" value="F:proline dehydrogenase activity"/>
    <property type="evidence" value="ECO:0007669"/>
    <property type="project" value="UniProtKB-ARBA"/>
</dbReference>
<dbReference type="RefSeq" id="WP_148812358.1">
    <property type="nucleotide sequence ID" value="NZ_CP043046.1"/>
</dbReference>
<evidence type="ECO:0000256" key="2">
    <source>
        <dbReference type="ARBA" id="ARBA00009986"/>
    </source>
</evidence>
<keyword evidence="4 10" id="KW-0560">Oxidoreductase</keyword>
<dbReference type="GO" id="GO:0003842">
    <property type="term" value="F:L-glutamate gamma-semialdehyde dehydrogenase activity"/>
    <property type="evidence" value="ECO:0007669"/>
    <property type="project" value="UniProtKB-EC"/>
</dbReference>
<evidence type="ECO:0000256" key="6">
    <source>
        <dbReference type="ARBA" id="ARBA00023062"/>
    </source>
</evidence>
<dbReference type="AlphaFoldDB" id="A0A5C0AVQ8"/>
<dbReference type="InterPro" id="IPR015590">
    <property type="entry name" value="Aldehyde_DH_dom"/>
</dbReference>
<evidence type="ECO:0000313" key="11">
    <source>
        <dbReference type="Proteomes" id="UP000325161"/>
    </source>
</evidence>
<organism evidence="10 11">
    <name type="scientific">Pigmentiphaga aceris</name>
    <dbReference type="NCBI Taxonomy" id="1940612"/>
    <lineage>
        <taxon>Bacteria</taxon>
        <taxon>Pseudomonadati</taxon>
        <taxon>Pseudomonadota</taxon>
        <taxon>Betaproteobacteria</taxon>
        <taxon>Burkholderiales</taxon>
        <taxon>Alcaligenaceae</taxon>
        <taxon>Pigmentiphaga</taxon>
    </lineage>
</organism>
<dbReference type="InterPro" id="IPR005931">
    <property type="entry name" value="P5CDH/ALDH4A1"/>
</dbReference>
<feature type="domain" description="Aldehyde dehydrogenase" evidence="9">
    <location>
        <begin position="53"/>
        <end position="517"/>
    </location>
</feature>
<dbReference type="FunFam" id="3.40.309.10:FF:000005">
    <property type="entry name" value="1-pyrroline-5-carboxylate dehydrogenase 1"/>
    <property type="match status" value="1"/>
</dbReference>
<dbReference type="Gene3D" id="3.40.309.10">
    <property type="entry name" value="Aldehyde Dehydrogenase, Chain A, domain 2"/>
    <property type="match status" value="1"/>
</dbReference>
<dbReference type="GO" id="GO:0010133">
    <property type="term" value="P:L-proline catabolic process to L-glutamate"/>
    <property type="evidence" value="ECO:0007669"/>
    <property type="project" value="UniProtKB-UniPathway"/>
</dbReference>
<evidence type="ECO:0000256" key="4">
    <source>
        <dbReference type="ARBA" id="ARBA00023002"/>
    </source>
</evidence>
<dbReference type="Gene3D" id="3.40.605.10">
    <property type="entry name" value="Aldehyde Dehydrogenase, Chain A, domain 1"/>
    <property type="match status" value="1"/>
</dbReference>
<keyword evidence="6" id="KW-0642">Proline metabolism</keyword>
<reference evidence="10 11" key="1">
    <citation type="submission" date="2019-08" db="EMBL/GenBank/DDBJ databases">
        <title>Amphibian skin-associated Pigmentiphaga: genome sequence and occurrence across geography and hosts.</title>
        <authorList>
            <person name="Bletz M.C."/>
            <person name="Bunk B."/>
            <person name="Sproeer C."/>
            <person name="Biwer P."/>
            <person name="Reiter S."/>
            <person name="Rabemananjara F.C.E."/>
            <person name="Schulz S."/>
            <person name="Overmann J."/>
            <person name="Vences M."/>
        </authorList>
    </citation>
    <scope>NUCLEOTIDE SEQUENCE [LARGE SCALE GENOMIC DNA]</scope>
    <source>
        <strain evidence="10 11">Mada1488</strain>
    </source>
</reference>
<dbReference type="EMBL" id="CP043046">
    <property type="protein sequence ID" value="QEI04751.1"/>
    <property type="molecule type" value="Genomic_DNA"/>
</dbReference>